<organism evidence="3 4">
    <name type="scientific">Prorocentrum cordatum</name>
    <dbReference type="NCBI Taxonomy" id="2364126"/>
    <lineage>
        <taxon>Eukaryota</taxon>
        <taxon>Sar</taxon>
        <taxon>Alveolata</taxon>
        <taxon>Dinophyceae</taxon>
        <taxon>Prorocentrales</taxon>
        <taxon>Prorocentraceae</taxon>
        <taxon>Prorocentrum</taxon>
    </lineage>
</organism>
<feature type="coiled-coil region" evidence="1">
    <location>
        <begin position="144"/>
        <end position="178"/>
    </location>
</feature>
<feature type="compositionally biased region" description="Basic and acidic residues" evidence="2">
    <location>
        <begin position="102"/>
        <end position="112"/>
    </location>
</feature>
<evidence type="ECO:0000313" key="4">
    <source>
        <dbReference type="Proteomes" id="UP001189429"/>
    </source>
</evidence>
<dbReference type="EMBL" id="CAUYUJ010016304">
    <property type="protein sequence ID" value="CAK0863831.1"/>
    <property type="molecule type" value="Genomic_DNA"/>
</dbReference>
<protein>
    <submittedName>
        <fullName evidence="3">Uncharacterized protein</fullName>
    </submittedName>
</protein>
<evidence type="ECO:0000256" key="2">
    <source>
        <dbReference type="SAM" id="MobiDB-lite"/>
    </source>
</evidence>
<feature type="region of interest" description="Disordered" evidence="2">
    <location>
        <begin position="281"/>
        <end position="301"/>
    </location>
</feature>
<proteinExistence type="predicted"/>
<sequence length="383" mass="43084">MLVAKRALMSFLRWPRPSRSSTTTMRWSYWKTVGSSFVQVDEASVAQRQRAYSMIQRVVRDDDRGNGLPMKFIMLALEGKKIGFEKVIGMIDEMVSTLKKEQADDDSKKEYCSSELDTSDDKKKSIEKTISDTEASITAAKEGISTLTDEIAALNKAIKTLDSEVATATEQRKDENAEFKELMSSNSAAKELLEMAVNRLNQFYNPRMYKAPAKVERSTMDAISQDVGGAASLVQVSEHRRFVEAPPPPPETFGAYQKKGQEHGGVVQMIKLLIKDLDKEMTEAETSEKDSQSDYEELMKESAAKRAADSKALADKEGAKANMEGDLQMHSDGLKEAKRDLAATLKYIHSLHTECDWLLKYYRTALARCGQARWMRSARLRRC</sequence>
<feature type="region of interest" description="Disordered" evidence="2">
    <location>
        <begin position="102"/>
        <end position="124"/>
    </location>
</feature>
<gene>
    <name evidence="3" type="ORF">PCOR1329_LOCUS51872</name>
</gene>
<evidence type="ECO:0000256" key="1">
    <source>
        <dbReference type="SAM" id="Coils"/>
    </source>
</evidence>
<reference evidence="3" key="1">
    <citation type="submission" date="2023-10" db="EMBL/GenBank/DDBJ databases">
        <authorList>
            <person name="Chen Y."/>
            <person name="Shah S."/>
            <person name="Dougan E. K."/>
            <person name="Thang M."/>
            <person name="Chan C."/>
        </authorList>
    </citation>
    <scope>NUCLEOTIDE SEQUENCE [LARGE SCALE GENOMIC DNA]</scope>
</reference>
<keyword evidence="4" id="KW-1185">Reference proteome</keyword>
<comment type="caution">
    <text evidence="3">The sequence shown here is derived from an EMBL/GenBank/DDBJ whole genome shotgun (WGS) entry which is preliminary data.</text>
</comment>
<dbReference type="Proteomes" id="UP001189429">
    <property type="component" value="Unassembled WGS sequence"/>
</dbReference>
<accession>A0ABN9UX88</accession>
<name>A0ABN9UX88_9DINO</name>
<evidence type="ECO:0000313" key="3">
    <source>
        <dbReference type="EMBL" id="CAK0863831.1"/>
    </source>
</evidence>
<dbReference type="Gene3D" id="1.10.287.1490">
    <property type="match status" value="1"/>
</dbReference>
<keyword evidence="1" id="KW-0175">Coiled coil</keyword>